<protein>
    <submittedName>
        <fullName evidence="1">Sulfotransferase</fullName>
        <ecNumber evidence="1">2.8.2.-</ecNumber>
    </submittedName>
</protein>
<dbReference type="PANTHER" id="PTHR36451">
    <property type="entry name" value="PAPS-DEPENDENT SULFOTRANSFERASE STF3"/>
    <property type="match status" value="1"/>
</dbReference>
<dbReference type="RefSeq" id="WP_358362417.1">
    <property type="nucleotide sequence ID" value="NZ_JBEZFP010000137.1"/>
</dbReference>
<dbReference type="SUPFAM" id="SSF52540">
    <property type="entry name" value="P-loop containing nucleoside triphosphate hydrolases"/>
    <property type="match status" value="1"/>
</dbReference>
<gene>
    <name evidence="1" type="ORF">AB0C36_35295</name>
</gene>
<keyword evidence="2" id="KW-1185">Reference proteome</keyword>
<dbReference type="PANTHER" id="PTHR36451:SF1">
    <property type="entry name" value="OMEGA-HYDROXY-BETA-DIHYDROMENAQUINONE-9 SULFOTRANSFERASE STF3"/>
    <property type="match status" value="1"/>
</dbReference>
<dbReference type="EMBL" id="JBEZFP010000137">
    <property type="protein sequence ID" value="MEU8138753.1"/>
    <property type="molecule type" value="Genomic_DNA"/>
</dbReference>
<name>A0ABV3DSM8_9ACTN</name>
<dbReference type="Proteomes" id="UP001551482">
    <property type="component" value="Unassembled WGS sequence"/>
</dbReference>
<evidence type="ECO:0000313" key="2">
    <source>
        <dbReference type="Proteomes" id="UP001551482"/>
    </source>
</evidence>
<accession>A0ABV3DSM8</accession>
<sequence length="419" mass="47198">MQAPADRTRPEWVRLANEGALGPLLEESAEPFSLDGVLGRAQALTGLDDFGSDDFHEPLDLLLRDLEAHARLTALGRWQTYRYLLRLLRVRLQIRDYETRDPGVADERVEAPLFVVGAPRTGTSILHALLARDPAHRVPEGWELLMPVPPPSPDPSAFAADPRIPAAEAELRFFDQVTGTLDAIHVYGARLPKECLSAQSFAFRSQEFPARYHVPNYTAWLLGCDMAPAYDLHRRVLRILQRGFPRDRRWVLKSPAHLHSLPELLDAYPDARLAVTHRDPITVLGSVTSLIATLRGVHSDDVSYPAIGRYHADLYVHDLDRLVEHDTGGVFAPGRVHHSQYADFMTAPLDTVRALYEALGMELTDDAEDRMRTYLDARPKDKHGVHRYEFDDLGLDRAHESSRFGRYRTHFGVPAADHA</sequence>
<dbReference type="InterPro" id="IPR027417">
    <property type="entry name" value="P-loop_NTPase"/>
</dbReference>
<organism evidence="1 2">
    <name type="scientific">Streptodolium elevatio</name>
    <dbReference type="NCBI Taxonomy" id="3157996"/>
    <lineage>
        <taxon>Bacteria</taxon>
        <taxon>Bacillati</taxon>
        <taxon>Actinomycetota</taxon>
        <taxon>Actinomycetes</taxon>
        <taxon>Kitasatosporales</taxon>
        <taxon>Streptomycetaceae</taxon>
        <taxon>Streptodolium</taxon>
    </lineage>
</organism>
<reference evidence="1 2" key="1">
    <citation type="submission" date="2024-06" db="EMBL/GenBank/DDBJ databases">
        <title>The Natural Products Discovery Center: Release of the First 8490 Sequenced Strains for Exploring Actinobacteria Biosynthetic Diversity.</title>
        <authorList>
            <person name="Kalkreuter E."/>
            <person name="Kautsar S.A."/>
            <person name="Yang D."/>
            <person name="Bader C.D."/>
            <person name="Teijaro C.N."/>
            <person name="Fluegel L."/>
            <person name="Davis C.M."/>
            <person name="Simpson J.R."/>
            <person name="Lauterbach L."/>
            <person name="Steele A.D."/>
            <person name="Gui C."/>
            <person name="Meng S."/>
            <person name="Li G."/>
            <person name="Viehrig K."/>
            <person name="Ye F."/>
            <person name="Su P."/>
            <person name="Kiefer A.F."/>
            <person name="Nichols A."/>
            <person name="Cepeda A.J."/>
            <person name="Yan W."/>
            <person name="Fan B."/>
            <person name="Jiang Y."/>
            <person name="Adhikari A."/>
            <person name="Zheng C.-J."/>
            <person name="Schuster L."/>
            <person name="Cowan T.M."/>
            <person name="Smanski M.J."/>
            <person name="Chevrette M.G."/>
            <person name="De Carvalho L.P.S."/>
            <person name="Shen B."/>
        </authorList>
    </citation>
    <scope>NUCLEOTIDE SEQUENCE [LARGE SCALE GENOMIC DNA]</scope>
    <source>
        <strain evidence="1 2">NPDC048946</strain>
    </source>
</reference>
<evidence type="ECO:0000313" key="1">
    <source>
        <dbReference type="EMBL" id="MEU8138753.1"/>
    </source>
</evidence>
<dbReference type="Gene3D" id="3.40.50.300">
    <property type="entry name" value="P-loop containing nucleotide triphosphate hydrolases"/>
    <property type="match status" value="1"/>
</dbReference>
<proteinExistence type="predicted"/>
<keyword evidence="1" id="KW-0808">Transferase</keyword>
<comment type="caution">
    <text evidence="1">The sequence shown here is derived from an EMBL/GenBank/DDBJ whole genome shotgun (WGS) entry which is preliminary data.</text>
</comment>
<dbReference type="InterPro" id="IPR052736">
    <property type="entry name" value="Stf3_sulfotransferase"/>
</dbReference>
<dbReference type="GO" id="GO:0016740">
    <property type="term" value="F:transferase activity"/>
    <property type="evidence" value="ECO:0007669"/>
    <property type="project" value="UniProtKB-KW"/>
</dbReference>
<dbReference type="EC" id="2.8.2.-" evidence="1"/>
<dbReference type="Pfam" id="PF13469">
    <property type="entry name" value="Sulfotransfer_3"/>
    <property type="match status" value="1"/>
</dbReference>